<dbReference type="Proteomes" id="UP000241010">
    <property type="component" value="Unassembled WGS sequence"/>
</dbReference>
<evidence type="ECO:0000313" key="2">
    <source>
        <dbReference type="Proteomes" id="UP000241010"/>
    </source>
</evidence>
<reference evidence="1 2" key="1">
    <citation type="submission" date="2018-03" db="EMBL/GenBank/DDBJ databases">
        <title>Cereibacter changlensis.</title>
        <authorList>
            <person name="Meyer T.E."/>
            <person name="Miller S."/>
            <person name="Lodha T."/>
            <person name="Gandham S."/>
            <person name="Chintalapati S."/>
            <person name="Chintalapati V.R."/>
        </authorList>
    </citation>
    <scope>NUCLEOTIDE SEQUENCE [LARGE SCALE GENOMIC DNA]</scope>
    <source>
        <strain evidence="1 2">JA139</strain>
    </source>
</reference>
<dbReference type="EMBL" id="PZKG01000224">
    <property type="protein sequence ID" value="PTE19569.1"/>
    <property type="molecule type" value="Genomic_DNA"/>
</dbReference>
<dbReference type="AlphaFoldDB" id="A0A2T4JNS6"/>
<gene>
    <name evidence="1" type="ORF">C5F48_22175</name>
</gene>
<name>A0A2T4JNS6_9RHOB</name>
<proteinExistence type="predicted"/>
<sequence length="105" mass="11578">MQTMMHSRFTFPPIDAGSPDYWRDLKRGHMLIAAAHAANASMKAAPEFIIIGHPSKPGFARIRANHGPFEVFAAACRTVEDDPAARAILRANPSLHVGEYFAMPY</sequence>
<evidence type="ECO:0000313" key="1">
    <source>
        <dbReference type="EMBL" id="PTE19569.1"/>
    </source>
</evidence>
<comment type="caution">
    <text evidence="1">The sequence shown here is derived from an EMBL/GenBank/DDBJ whole genome shotgun (WGS) entry which is preliminary data.</text>
</comment>
<accession>A0A2T4JNS6</accession>
<keyword evidence="2" id="KW-1185">Reference proteome</keyword>
<organism evidence="1 2">
    <name type="scientific">Cereibacter changlensis JA139</name>
    <dbReference type="NCBI Taxonomy" id="1188249"/>
    <lineage>
        <taxon>Bacteria</taxon>
        <taxon>Pseudomonadati</taxon>
        <taxon>Pseudomonadota</taxon>
        <taxon>Alphaproteobacteria</taxon>
        <taxon>Rhodobacterales</taxon>
        <taxon>Paracoccaceae</taxon>
        <taxon>Cereibacter</taxon>
    </lineage>
</organism>
<protein>
    <submittedName>
        <fullName evidence="1">Uncharacterized protein</fullName>
    </submittedName>
</protein>